<comment type="caution">
    <text evidence="6">The sequence shown here is derived from an EMBL/GenBank/DDBJ whole genome shotgun (WGS) entry which is preliminary data.</text>
</comment>
<keyword evidence="7" id="KW-1185">Reference proteome</keyword>
<dbReference type="PANTHER" id="PTHR10794">
    <property type="entry name" value="ABHYDROLASE DOMAIN-CONTAINING PROTEIN"/>
    <property type="match status" value="1"/>
</dbReference>
<feature type="transmembrane region" description="Helical" evidence="3">
    <location>
        <begin position="1607"/>
        <end position="1632"/>
    </location>
</feature>
<dbReference type="GO" id="GO:0047372">
    <property type="term" value="F:monoacylglycerol lipase activity"/>
    <property type="evidence" value="ECO:0007669"/>
    <property type="project" value="TreeGrafter"/>
</dbReference>
<dbReference type="Proteomes" id="UP001154282">
    <property type="component" value="Unassembled WGS sequence"/>
</dbReference>
<feature type="region of interest" description="Disordered" evidence="2">
    <location>
        <begin position="666"/>
        <end position="685"/>
    </location>
</feature>
<keyword evidence="3" id="KW-0472">Membrane</keyword>
<feature type="transmembrane region" description="Helical" evidence="3">
    <location>
        <begin position="1731"/>
        <end position="1749"/>
    </location>
</feature>
<evidence type="ECO:0000259" key="5">
    <source>
        <dbReference type="Pfam" id="PF24930"/>
    </source>
</evidence>
<feature type="transmembrane region" description="Helical" evidence="3">
    <location>
        <begin position="1769"/>
        <end position="1790"/>
    </location>
</feature>
<feature type="domain" description="DUF7750" evidence="5">
    <location>
        <begin position="580"/>
        <end position="644"/>
    </location>
</feature>
<feature type="compositionally biased region" description="Polar residues" evidence="2">
    <location>
        <begin position="929"/>
        <end position="941"/>
    </location>
</feature>
<feature type="compositionally biased region" description="Polar residues" evidence="2">
    <location>
        <begin position="669"/>
        <end position="682"/>
    </location>
</feature>
<evidence type="ECO:0000313" key="7">
    <source>
        <dbReference type="Proteomes" id="UP001154282"/>
    </source>
</evidence>
<dbReference type="SUPFAM" id="SSF53474">
    <property type="entry name" value="alpha/beta-Hydrolases"/>
    <property type="match status" value="1"/>
</dbReference>
<feature type="compositionally biased region" description="Polar residues" evidence="2">
    <location>
        <begin position="695"/>
        <end position="710"/>
    </location>
</feature>
<feature type="transmembrane region" description="Helical" evidence="3">
    <location>
        <begin position="1557"/>
        <end position="1578"/>
    </location>
</feature>
<dbReference type="InterPro" id="IPR050960">
    <property type="entry name" value="AB_hydrolase_4_sf"/>
</dbReference>
<feature type="compositionally biased region" description="Polar residues" evidence="2">
    <location>
        <begin position="880"/>
        <end position="898"/>
    </location>
</feature>
<dbReference type="GO" id="GO:0080120">
    <property type="term" value="P:CAAX-box protein maturation"/>
    <property type="evidence" value="ECO:0007669"/>
    <property type="project" value="UniProtKB-ARBA"/>
</dbReference>
<dbReference type="Pfam" id="PF24930">
    <property type="entry name" value="DUF7750"/>
    <property type="match status" value="1"/>
</dbReference>
<feature type="compositionally biased region" description="Basic and acidic residues" evidence="2">
    <location>
        <begin position="804"/>
        <end position="832"/>
    </location>
</feature>
<feature type="region of interest" description="Disordered" evidence="2">
    <location>
        <begin position="737"/>
        <end position="941"/>
    </location>
</feature>
<feature type="compositionally biased region" description="Basic and acidic residues" evidence="2">
    <location>
        <begin position="913"/>
        <end position="923"/>
    </location>
</feature>
<evidence type="ECO:0008006" key="8">
    <source>
        <dbReference type="Google" id="ProtNLM"/>
    </source>
</evidence>
<evidence type="ECO:0000256" key="3">
    <source>
        <dbReference type="SAM" id="Phobius"/>
    </source>
</evidence>
<gene>
    <name evidence="6" type="ORF">LITE_LOCUS5555</name>
</gene>
<dbReference type="Pfam" id="PF02517">
    <property type="entry name" value="Rce1-like"/>
    <property type="match status" value="1"/>
</dbReference>
<feature type="domain" description="CAAX prenyl protease 2/Lysostaphin resistance protein A-like" evidence="4">
    <location>
        <begin position="1656"/>
        <end position="1739"/>
    </location>
</feature>
<feature type="region of interest" description="Disordered" evidence="2">
    <location>
        <begin position="982"/>
        <end position="1037"/>
    </location>
</feature>
<keyword evidence="3" id="KW-0812">Transmembrane</keyword>
<evidence type="ECO:0000259" key="4">
    <source>
        <dbReference type="Pfam" id="PF02517"/>
    </source>
</evidence>
<organism evidence="6 7">
    <name type="scientific">Linum tenue</name>
    <dbReference type="NCBI Taxonomy" id="586396"/>
    <lineage>
        <taxon>Eukaryota</taxon>
        <taxon>Viridiplantae</taxon>
        <taxon>Streptophyta</taxon>
        <taxon>Embryophyta</taxon>
        <taxon>Tracheophyta</taxon>
        <taxon>Spermatophyta</taxon>
        <taxon>Magnoliopsida</taxon>
        <taxon>eudicotyledons</taxon>
        <taxon>Gunneridae</taxon>
        <taxon>Pentapetalae</taxon>
        <taxon>rosids</taxon>
        <taxon>fabids</taxon>
        <taxon>Malpighiales</taxon>
        <taxon>Linaceae</taxon>
        <taxon>Linum</taxon>
    </lineage>
</organism>
<feature type="compositionally biased region" description="Acidic residues" evidence="2">
    <location>
        <begin position="992"/>
        <end position="1002"/>
    </location>
</feature>
<dbReference type="Gene3D" id="3.40.50.1820">
    <property type="entry name" value="alpha/beta hydrolase"/>
    <property type="match status" value="1"/>
</dbReference>
<dbReference type="InterPro" id="IPR029058">
    <property type="entry name" value="AB_hydrolase_fold"/>
</dbReference>
<protein>
    <recommendedName>
        <fullName evidence="8">Embryogenesis-associated protein EMB8</fullName>
    </recommendedName>
</protein>
<dbReference type="InterPro" id="IPR003675">
    <property type="entry name" value="Rce1/LyrA-like_dom"/>
</dbReference>
<dbReference type="InterPro" id="IPR056652">
    <property type="entry name" value="DUF7750"/>
</dbReference>
<dbReference type="PANTHER" id="PTHR10794:SF92">
    <property type="entry name" value="EMBRYOGENESIS-ASSOCIATED PROTEIN EMB8"/>
    <property type="match status" value="1"/>
</dbReference>
<evidence type="ECO:0000256" key="2">
    <source>
        <dbReference type="SAM" id="MobiDB-lite"/>
    </source>
</evidence>
<sequence>MKSAIQLEPPPHANLLHFHHHKFPARTRQLHLYRRRRHKSAARTLVLCAGLLDPFQSFLTQFPSSNSLDLLAPAIGLASGLTLYLAGRKSRDKSPEVGEWILFTSPTPFNRFVILRCPSVSFEGSELLEGVNEKLVEQDRHFVRLNSGRIQGTFGEEDAGSGGSLVDKLEYQRVCVSAEDGGVVSIDWPSNLDLEEERGLDTTFLLVPGTPDGSMDPSVRSFVCESLGRGFFPIVMNPRGCAGSPLTTARLFSAADSDDISTVVHFITKARPWTTIMAVGWGYGASMLTKYLGEVGDRTPITAATCINNPFDLDEATRCSPYHVALDEKLTGGLVDILRANKGLFQGKAKGFNVEKALLAKSVRDFEKAISMVSYGFKEIEEFYSKSSTSGLVKHVKIPVLFIQNDDGAVPLFSIPRSSIAENPCTNLLLCSCSPHVTKVNNRAAQLWCQNLTLEWLTAVELGLLKGRHPLLDDLDVTVNLSTGLSRRERAIVDIHGENKELLDLTVTDTNGYAVSLSNQLPDGSSTSDGLNSGSILHYDKDMEIEDGLQGEEGQVRQRTTVETDLMEDESAIPVDAERGEVLQTAQVVMKMLDTAMPGALAQDERKKVLSAVGRGETLLKALEGAVPEEVRGKLTAAASGILQANRMKLKLDGLMGSGEGKIPALSSGLKSTTQVEASSDSMSKDIAVDEMNKTNSVTDDVGDNQSGIDQSGGGLDPELLSSDNLQKSVDLGQSQSMTNQHGDIRGPPTMGANESENNHTSDGVTREKAASFAESKDKGLEASLESVPEKAGSVKDATSNDTKLLHDDESSPEPVTREKAASFAESKDKGLEASLESVPEKAGSVKDATSNDTKLLHDDESSPEPETRKDNNSHEKTTMESSSEQSEVTPSNISDGGSPSAGVPEPQQSGKEGIDDQKRDSISEQPVPIQNKSALPDSNTPTFNVVQALDAFAGIDDSTQVAVNSVFGVIENMIDQFQEDQDNKDHANDGNDTEDEFDDSGSSEPLNVDRPSAQAGAGYDGSKARPKMDTLISSGNISSNSGRVVNNYRSEIEKEQLFGIRSTTDLDDSNVRDIPLRVNKHLYEDYLQNAHLNKYLLAKMPKTKPLDVDPTAALLLDYFPEDGQWKLLEQHVNVGQLRKTASTSNVVQRKVKVQLNAEVKKGDDFIEPSYVVLDTETRQQPVGEYKVLDNLKRKAGDVSVKTEELIHSVKHIILDALKVEVGRKLSVADVRKMKPDLGSDIELVADAVSLSVGHGKDHIWNVHDENNKVDYNSERHGVLHAESIVSAISSSVSGTTYLRRLLPVGVIVGCCLAALKKHFDVATGPNNDLEPYDQNESSLENCQDEMNTSKKDLKLADDLGVSSLNHTRNRKGEEAVLKNIDNDSIMVGAVTAALGASAFLGQQDDNEIEETSAKYLKERVSPQIASEKLDGELSEKDQNNIVASFAEKAMSVAGPVVPTKEDGGVDQERLVAMLADLGQKGGILSLVGKLALLWGGLRGAMSLTERLISFLHLADRPLHQRILGFVGMALVLWSPVVIPLLPTLVQSWTSGTPSRFAELVSILGLYAAILMLVIIWGRKLRGHEFPLKQYGLDLTTLSKIQSFFKALAGGMALVLLIQSVNVYLGCVSFSWPARHPSSTNLVVAYLKLYGQMVLLALQGILSAAGVVLVEELFFRSWLPGEIALDLGFHQGIVISGLLYALSQRSPLAVPALWLLSMALSGLRQRSQGSLSVVIGVRAGIMASSYVLQRGGFLTYKYTLPLWVAGTHPFQPFSGVVGLAVSLLMAVVLYPRRQLHEELEGNS</sequence>
<feature type="transmembrane region" description="Helical" evidence="3">
    <location>
        <begin position="1652"/>
        <end position="1671"/>
    </location>
</feature>
<feature type="region of interest" description="Disordered" evidence="2">
    <location>
        <begin position="695"/>
        <end position="722"/>
    </location>
</feature>
<dbReference type="EMBL" id="CAMGYJ010000002">
    <property type="protein sequence ID" value="CAI0387661.1"/>
    <property type="molecule type" value="Genomic_DNA"/>
</dbReference>
<name>A0AAV0HQT6_9ROSI</name>
<feature type="compositionally biased region" description="Basic and acidic residues" evidence="2">
    <location>
        <begin position="855"/>
        <end position="879"/>
    </location>
</feature>
<accession>A0AAV0HQT6</accession>
<evidence type="ECO:0000256" key="1">
    <source>
        <dbReference type="ARBA" id="ARBA00010884"/>
    </source>
</evidence>
<feature type="transmembrane region" description="Helical" evidence="3">
    <location>
        <begin position="1523"/>
        <end position="1545"/>
    </location>
</feature>
<comment type="similarity">
    <text evidence="1">Belongs to the AB hydrolase superfamily. AB hydrolase 4 family.</text>
</comment>
<reference evidence="6" key="1">
    <citation type="submission" date="2022-08" db="EMBL/GenBank/DDBJ databases">
        <authorList>
            <person name="Gutierrez-Valencia J."/>
        </authorList>
    </citation>
    <scope>NUCLEOTIDE SEQUENCE</scope>
</reference>
<dbReference type="GO" id="GO:0034338">
    <property type="term" value="F:short-chain carboxylesterase activity"/>
    <property type="evidence" value="ECO:0007669"/>
    <property type="project" value="TreeGrafter"/>
</dbReference>
<dbReference type="GO" id="GO:0004175">
    <property type="term" value="F:endopeptidase activity"/>
    <property type="evidence" value="ECO:0007669"/>
    <property type="project" value="UniProtKB-ARBA"/>
</dbReference>
<proteinExistence type="inferred from homology"/>
<keyword evidence="3" id="KW-1133">Transmembrane helix</keyword>
<evidence type="ECO:0000313" key="6">
    <source>
        <dbReference type="EMBL" id="CAI0387661.1"/>
    </source>
</evidence>
<feature type="compositionally biased region" description="Basic and acidic residues" evidence="2">
    <location>
        <begin position="757"/>
        <end position="781"/>
    </location>
</feature>